<keyword evidence="1" id="KW-0949">S-adenosyl-L-methionine</keyword>
<dbReference type="SUPFAM" id="SSF118196">
    <property type="entry name" value="YaeB-like"/>
    <property type="match status" value="1"/>
</dbReference>
<feature type="chain" id="PRO_5004795198" evidence="3">
    <location>
        <begin position="23"/>
        <end position="145"/>
    </location>
</feature>
<keyword evidence="6" id="KW-1185">Reference proteome</keyword>
<evidence type="ECO:0000313" key="6">
    <source>
        <dbReference type="Proteomes" id="UP000031637"/>
    </source>
</evidence>
<dbReference type="AlphaFoldDB" id="W0SJM1"/>
<name>W0SJM1_9PROT</name>
<organism evidence="5 6">
    <name type="scientific">Sulfuritalea hydrogenivorans sk43H</name>
    <dbReference type="NCBI Taxonomy" id="1223802"/>
    <lineage>
        <taxon>Bacteria</taxon>
        <taxon>Pseudomonadati</taxon>
        <taxon>Pseudomonadota</taxon>
        <taxon>Betaproteobacteria</taxon>
        <taxon>Nitrosomonadales</taxon>
        <taxon>Sterolibacteriaceae</taxon>
        <taxon>Sulfuritalea</taxon>
    </lineage>
</organism>
<dbReference type="InterPro" id="IPR036414">
    <property type="entry name" value="YaeB_N_sf"/>
</dbReference>
<feature type="domain" description="TsaA-like" evidence="4">
    <location>
        <begin position="33"/>
        <end position="145"/>
    </location>
</feature>
<accession>W0SJM1</accession>
<dbReference type="InterPro" id="IPR040372">
    <property type="entry name" value="YaeB-like"/>
</dbReference>
<dbReference type="InterPro" id="IPR036413">
    <property type="entry name" value="YaeB-like_sf"/>
</dbReference>
<keyword evidence="3" id="KW-0732">Signal</keyword>
<dbReference type="EMBL" id="AP012547">
    <property type="protein sequence ID" value="BAO30916.1"/>
    <property type="molecule type" value="Genomic_DNA"/>
</dbReference>
<evidence type="ECO:0000259" key="4">
    <source>
        <dbReference type="PROSITE" id="PS51668"/>
    </source>
</evidence>
<evidence type="ECO:0000256" key="1">
    <source>
        <dbReference type="ARBA" id="ARBA00022691"/>
    </source>
</evidence>
<evidence type="ECO:0000256" key="2">
    <source>
        <dbReference type="ARBA" id="ARBA00033753"/>
    </source>
</evidence>
<dbReference type="InterPro" id="IPR023368">
    <property type="entry name" value="UPF0066_cons_site"/>
</dbReference>
<dbReference type="PROSITE" id="PS01318">
    <property type="entry name" value="TSAA_1"/>
    <property type="match status" value="1"/>
</dbReference>
<comment type="similarity">
    <text evidence="2">Belongs to the tRNA methyltransferase O family.</text>
</comment>
<dbReference type="PANTHER" id="PTHR12818">
    <property type="entry name" value="TRNA (ADENINE(37)-N6)-METHYLTRANSFERASE"/>
    <property type="match status" value="1"/>
</dbReference>
<sequence length="145" mass="15867">MPFVAFALIGMAAGWSVPLASAAAPGATPVYTMSPVGWVRKSGGRTFIEIERRYQPALMGVEELKSIQVLYWFDRNDSPEKRAVLQVHPRGDPERPLRGVFATRSPLRPNLIALSEARVLAVRGNVVEIDGIDAFADTPVLDLKP</sequence>
<dbReference type="Proteomes" id="UP000031637">
    <property type="component" value="Chromosome"/>
</dbReference>
<dbReference type="PROSITE" id="PS51668">
    <property type="entry name" value="TSAA_2"/>
    <property type="match status" value="1"/>
</dbReference>
<dbReference type="KEGG" id="shd:SUTH_03143"/>
<dbReference type="Pfam" id="PF01980">
    <property type="entry name" value="TrmO_N"/>
    <property type="match status" value="1"/>
</dbReference>
<dbReference type="PANTHER" id="PTHR12818:SF0">
    <property type="entry name" value="TRNA (ADENINE(37)-N6)-METHYLTRANSFERASE"/>
    <property type="match status" value="1"/>
</dbReference>
<feature type="signal peptide" evidence="3">
    <location>
        <begin position="1"/>
        <end position="22"/>
    </location>
</feature>
<evidence type="ECO:0000256" key="3">
    <source>
        <dbReference type="SAM" id="SignalP"/>
    </source>
</evidence>
<protein>
    <submittedName>
        <fullName evidence="5">Uncharacterized protein family UPF0066</fullName>
    </submittedName>
</protein>
<gene>
    <name evidence="5" type="ORF">SUTH_03143</name>
</gene>
<dbReference type="Gene3D" id="2.40.30.70">
    <property type="entry name" value="YaeB-like"/>
    <property type="match status" value="1"/>
</dbReference>
<proteinExistence type="inferred from homology"/>
<dbReference type="InterPro" id="IPR023370">
    <property type="entry name" value="TrmO-like_N"/>
</dbReference>
<reference evidence="5 6" key="1">
    <citation type="journal article" date="2014" name="Syst. Appl. Microbiol.">
        <title>Complete genomes of freshwater sulfur oxidizers Sulfuricella denitrificans skB26 and Sulfuritalea hydrogenivorans sk43H: genetic insights into the sulfur oxidation pathway of betaproteobacteria.</title>
        <authorList>
            <person name="Watanabe T."/>
            <person name="Kojima H."/>
            <person name="Fukui M."/>
        </authorList>
    </citation>
    <scope>NUCLEOTIDE SEQUENCE [LARGE SCALE GENOMIC DNA]</scope>
    <source>
        <strain evidence="5">DSM22779</strain>
    </source>
</reference>
<dbReference type="HOGENOM" id="CLU_013458_2_2_4"/>
<evidence type="ECO:0000313" key="5">
    <source>
        <dbReference type="EMBL" id="BAO30916.1"/>
    </source>
</evidence>
<dbReference type="CDD" id="cd09281">
    <property type="entry name" value="UPF0066"/>
    <property type="match status" value="1"/>
</dbReference>